<feature type="coiled-coil region" evidence="1">
    <location>
        <begin position="217"/>
        <end position="350"/>
    </location>
</feature>
<feature type="region of interest" description="Disordered" evidence="2">
    <location>
        <begin position="533"/>
        <end position="556"/>
    </location>
</feature>
<name>A0A078AF42_STYLE</name>
<sequence length="556" mass="66897">MLLTKFNKKYASVNEKGVPTTDFQTNQIINNEVLNFIRTEKLNRDNLKLLEAKIDQKLQNKNQKLTRLGSQSNNLKLNVNQLVSEEPGKFRSMSRINSKNGLLPQINNMAATGQNFLSQNQDQDVQEQKFSQTQDVRDIRLQPMISVDNGDGQEGYSQRTPLIFESPGHKREKDRSIKSELSNDDEWAEVDKYRKLIHERDLMLQKEKKEQQKQFTKTILDEQIKEKQQRMKQFRQEKQKNDGMVLNQVSEYKRQQELMKIEQQRKLLEQKQQRETQLQVVNDQKKAQKRAKKQYEMQLIDDFKHQIQTEKEKQMQKKEQLKERAEEMKKENEMNKAIKMENKMKQREQDVMMSKQYVEMVNEQERKKVEEFQKREKKISDFMSKLEKGALAEVNKKQAYLEEQIRKYEEKKQKEDYLDDERRRKKQIDRKEELKNILKDQMEEREMKKKFVKDMNNVYVQIFKDKHEREIEKEQQEAEILKQRQREVQEHVRKQIEEKKARGKGMTNDEFEFNKDLLKEIVTKGKQLRETVQSTQMHNGAKTQLSQGSPYEIYSL</sequence>
<feature type="compositionally biased region" description="Polar residues" evidence="2">
    <location>
        <begin position="533"/>
        <end position="549"/>
    </location>
</feature>
<dbReference type="AlphaFoldDB" id="A0A078AF42"/>
<accession>A0A078AF42</accession>
<protein>
    <submittedName>
        <fullName evidence="3">Uncharacterized protein</fullName>
    </submittedName>
</protein>
<gene>
    <name evidence="3" type="primary">Contig16259.g17323</name>
    <name evidence="3" type="ORF">STYLEM_8517</name>
</gene>
<organism evidence="3 4">
    <name type="scientific">Stylonychia lemnae</name>
    <name type="common">Ciliate</name>
    <dbReference type="NCBI Taxonomy" id="5949"/>
    <lineage>
        <taxon>Eukaryota</taxon>
        <taxon>Sar</taxon>
        <taxon>Alveolata</taxon>
        <taxon>Ciliophora</taxon>
        <taxon>Intramacronucleata</taxon>
        <taxon>Spirotrichea</taxon>
        <taxon>Stichotrichia</taxon>
        <taxon>Sporadotrichida</taxon>
        <taxon>Oxytrichidae</taxon>
        <taxon>Stylonychinae</taxon>
        <taxon>Stylonychia</taxon>
    </lineage>
</organism>
<keyword evidence="4" id="KW-1185">Reference proteome</keyword>
<keyword evidence="1" id="KW-0175">Coiled coil</keyword>
<proteinExistence type="predicted"/>
<evidence type="ECO:0000256" key="1">
    <source>
        <dbReference type="SAM" id="Coils"/>
    </source>
</evidence>
<reference evidence="3 4" key="1">
    <citation type="submission" date="2014-06" db="EMBL/GenBank/DDBJ databases">
        <authorList>
            <person name="Swart Estienne"/>
        </authorList>
    </citation>
    <scope>NUCLEOTIDE SEQUENCE [LARGE SCALE GENOMIC DNA]</scope>
    <source>
        <strain evidence="3 4">130c</strain>
    </source>
</reference>
<dbReference type="Proteomes" id="UP000039865">
    <property type="component" value="Unassembled WGS sequence"/>
</dbReference>
<feature type="coiled-coil region" evidence="1">
    <location>
        <begin position="391"/>
        <end position="491"/>
    </location>
</feature>
<evidence type="ECO:0000313" key="3">
    <source>
        <dbReference type="EMBL" id="CDW79528.1"/>
    </source>
</evidence>
<evidence type="ECO:0000256" key="2">
    <source>
        <dbReference type="SAM" id="MobiDB-lite"/>
    </source>
</evidence>
<evidence type="ECO:0000313" key="4">
    <source>
        <dbReference type="Proteomes" id="UP000039865"/>
    </source>
</evidence>
<dbReference type="InParanoid" id="A0A078AF42"/>
<dbReference type="EMBL" id="CCKQ01008087">
    <property type="protein sequence ID" value="CDW79528.1"/>
    <property type="molecule type" value="Genomic_DNA"/>
</dbReference>